<keyword evidence="1" id="KW-0808">Transferase</keyword>
<name>A0A8J1U182_OWEFU</name>
<dbReference type="GO" id="GO:0008107">
    <property type="term" value="F:galactoside 2-alpha-L-fucosyltransferase activity"/>
    <property type="evidence" value="ECO:0007669"/>
    <property type="project" value="InterPro"/>
</dbReference>
<dbReference type="PANTHER" id="PTHR11927">
    <property type="entry name" value="GALACTOSIDE 2-L-FUCOSYLTRANSFERASE"/>
    <property type="match status" value="1"/>
</dbReference>
<dbReference type="GO" id="GO:0005975">
    <property type="term" value="P:carbohydrate metabolic process"/>
    <property type="evidence" value="ECO:0007669"/>
    <property type="project" value="InterPro"/>
</dbReference>
<dbReference type="OrthoDB" id="3226at2759"/>
<proteinExistence type="inferred from homology"/>
<dbReference type="AlphaFoldDB" id="A0A8J1U182"/>
<gene>
    <name evidence="2" type="ORF">OFUS_LOCUS16949</name>
</gene>
<dbReference type="EC" id="2.4.1.-" evidence="1"/>
<sequence length="382" mass="44489">MTQAVQLKTKTIRKFFFLILILTVISIWIAMTRFESKMLLKVDNNTTVVINKRFTRPVGKEPDKYEKYAIEIRQPVIDDNTSTKSTVPDVYQNETVGRGPWITVPKIGRLGNNMFQFAALIAVAKHNNMTPIYPRKILDGIFKIDRSYILSEKENLNSFRTIRLDEKRPSAYDESVMTREIPANTNIKLCCYFQSWRYLEEIKEDLKRQFTFNSTIDNTALKFINQVRSDARANITLDIDHVNLTLIGVHIRRSDMARAQHLHPKTGYLAAPKQYFQNAMEYFRTKHKHVHFIICTDDIKWAQNNTQFHHTTLSIGHSPGEDLAILSHCDHIIMSTGTFSWWAGWLSPGEVLYWVGWPEPNTELARLTKPTDYFLPHWKPLL</sequence>
<dbReference type="GO" id="GO:0032580">
    <property type="term" value="C:Golgi cisterna membrane"/>
    <property type="evidence" value="ECO:0007669"/>
    <property type="project" value="UniProtKB-SubCell"/>
</dbReference>
<comment type="pathway">
    <text evidence="1">Protein modification; protein glycosylation.</text>
</comment>
<dbReference type="Pfam" id="PF01531">
    <property type="entry name" value="Glyco_transf_11"/>
    <property type="match status" value="1"/>
</dbReference>
<keyword evidence="1" id="KW-1133">Transmembrane helix</keyword>
<dbReference type="CDD" id="cd11301">
    <property type="entry name" value="Fut1_Fut2_like"/>
    <property type="match status" value="1"/>
</dbReference>
<keyword evidence="1" id="KW-0472">Membrane</keyword>
<evidence type="ECO:0000256" key="1">
    <source>
        <dbReference type="RuleBase" id="RU363129"/>
    </source>
</evidence>
<keyword evidence="1" id="KW-0333">Golgi apparatus</keyword>
<evidence type="ECO:0000313" key="3">
    <source>
        <dbReference type="Proteomes" id="UP000749559"/>
    </source>
</evidence>
<keyword evidence="1" id="KW-0812">Transmembrane</keyword>
<keyword evidence="1" id="KW-0328">Glycosyltransferase</keyword>
<dbReference type="Proteomes" id="UP000749559">
    <property type="component" value="Unassembled WGS sequence"/>
</dbReference>
<keyword evidence="1" id="KW-0735">Signal-anchor</keyword>
<dbReference type="EMBL" id="CAIIXF020000008">
    <property type="protein sequence ID" value="CAH1791911.1"/>
    <property type="molecule type" value="Genomic_DNA"/>
</dbReference>
<keyword evidence="3" id="KW-1185">Reference proteome</keyword>
<dbReference type="InterPro" id="IPR002516">
    <property type="entry name" value="Glyco_trans_11"/>
</dbReference>
<organism evidence="2 3">
    <name type="scientific">Owenia fusiformis</name>
    <name type="common">Polychaete worm</name>
    <dbReference type="NCBI Taxonomy" id="6347"/>
    <lineage>
        <taxon>Eukaryota</taxon>
        <taxon>Metazoa</taxon>
        <taxon>Spiralia</taxon>
        <taxon>Lophotrochozoa</taxon>
        <taxon>Annelida</taxon>
        <taxon>Polychaeta</taxon>
        <taxon>Sedentaria</taxon>
        <taxon>Canalipalpata</taxon>
        <taxon>Sabellida</taxon>
        <taxon>Oweniida</taxon>
        <taxon>Oweniidae</taxon>
        <taxon>Owenia</taxon>
    </lineage>
</organism>
<accession>A0A8J1U182</accession>
<reference evidence="2" key="1">
    <citation type="submission" date="2022-03" db="EMBL/GenBank/DDBJ databases">
        <authorList>
            <person name="Martin C."/>
        </authorList>
    </citation>
    <scope>NUCLEOTIDE SEQUENCE</scope>
</reference>
<comment type="subcellular location">
    <subcellularLocation>
        <location evidence="1">Golgi apparatus</location>
        <location evidence="1">Golgi stack membrane</location>
        <topology evidence="1">Single-pass type II membrane protein</topology>
    </subcellularLocation>
</comment>
<comment type="similarity">
    <text evidence="1">Belongs to the glycosyltransferase 11 family.</text>
</comment>
<protein>
    <recommendedName>
        <fullName evidence="1">L-Fucosyltransferase</fullName>
        <ecNumber evidence="1">2.4.1.-</ecNumber>
    </recommendedName>
</protein>
<evidence type="ECO:0000313" key="2">
    <source>
        <dbReference type="EMBL" id="CAH1791911.1"/>
    </source>
</evidence>
<dbReference type="PANTHER" id="PTHR11927:SF9">
    <property type="entry name" value="L-FUCOSYLTRANSFERASE"/>
    <property type="match status" value="1"/>
</dbReference>
<comment type="caution">
    <text evidence="2">The sequence shown here is derived from an EMBL/GenBank/DDBJ whole genome shotgun (WGS) entry which is preliminary data.</text>
</comment>
<feature type="transmembrane region" description="Helical" evidence="1">
    <location>
        <begin position="12"/>
        <end position="31"/>
    </location>
</feature>
<keyword evidence="1" id="KW-0325">Glycoprotein</keyword>
<dbReference type="UniPathway" id="UPA00378"/>